<name>A0A1I4Z735_9GAMM</name>
<keyword evidence="1" id="KW-1133">Transmembrane helix</keyword>
<feature type="signal peptide" evidence="2">
    <location>
        <begin position="1"/>
        <end position="21"/>
    </location>
</feature>
<keyword evidence="1" id="KW-0472">Membrane</keyword>
<organism evidence="3 4">
    <name type="scientific">Dokdonella immobilis</name>
    <dbReference type="NCBI Taxonomy" id="578942"/>
    <lineage>
        <taxon>Bacteria</taxon>
        <taxon>Pseudomonadati</taxon>
        <taxon>Pseudomonadota</taxon>
        <taxon>Gammaproteobacteria</taxon>
        <taxon>Lysobacterales</taxon>
        <taxon>Rhodanobacteraceae</taxon>
        <taxon>Dokdonella</taxon>
    </lineage>
</organism>
<feature type="transmembrane region" description="Helical" evidence="1">
    <location>
        <begin position="269"/>
        <end position="288"/>
    </location>
</feature>
<evidence type="ECO:0000256" key="2">
    <source>
        <dbReference type="SAM" id="SignalP"/>
    </source>
</evidence>
<dbReference type="AlphaFoldDB" id="A0A1I4Z735"/>
<keyword evidence="1" id="KW-0812">Transmembrane</keyword>
<reference evidence="3 4" key="1">
    <citation type="submission" date="2016-10" db="EMBL/GenBank/DDBJ databases">
        <authorList>
            <person name="de Groot N.N."/>
        </authorList>
    </citation>
    <scope>NUCLEOTIDE SEQUENCE [LARGE SCALE GENOMIC DNA]</scope>
    <source>
        <strain evidence="3 4">CGMCC 1.7659</strain>
    </source>
</reference>
<dbReference type="RefSeq" id="WP_139225014.1">
    <property type="nucleotide sequence ID" value="NZ_FOVF01000023.1"/>
</dbReference>
<sequence length="290" mass="29574">MKLNKLLLMALCTTVSTVAFAQSRELVNPDEIRVTTFVPGAPLQVLGGSTLLDTRSGLVNSPGTGAGGADESLLQDSSLAMGTFGFAVGSTTAFRIADDFTVPASGWNVSDITVYTYQTGSTTTSTITGLTLQIWDGDPSLGTSSVVFGDTTTNVLSSTAFTNIYRGLESAPGATNRPIMAATASGLSIDLPAGTYWLDFQIAGSLGSGPWAPPLTVSGQSTTGNGLQFDGSAWVAVIDVGGQGFPMTIGGAGGGVPFTPPRELPVNSGWLLLALLGGLLGFGALAIVRR</sequence>
<evidence type="ECO:0008006" key="5">
    <source>
        <dbReference type="Google" id="ProtNLM"/>
    </source>
</evidence>
<dbReference type="EMBL" id="FOVF01000023">
    <property type="protein sequence ID" value="SFN46094.1"/>
    <property type="molecule type" value="Genomic_DNA"/>
</dbReference>
<accession>A0A1I4Z735</accession>
<keyword evidence="2" id="KW-0732">Signal</keyword>
<protein>
    <recommendedName>
        <fullName evidence="5">IPTL-CTERM protein sorting domain-containing protein</fullName>
    </recommendedName>
</protein>
<evidence type="ECO:0000313" key="4">
    <source>
        <dbReference type="Proteomes" id="UP000198575"/>
    </source>
</evidence>
<keyword evidence="4" id="KW-1185">Reference proteome</keyword>
<dbReference type="OrthoDB" id="7063782at2"/>
<gene>
    <name evidence="3" type="ORF">SAMN05216289_12331</name>
</gene>
<evidence type="ECO:0000256" key="1">
    <source>
        <dbReference type="SAM" id="Phobius"/>
    </source>
</evidence>
<dbReference type="Proteomes" id="UP000198575">
    <property type="component" value="Unassembled WGS sequence"/>
</dbReference>
<evidence type="ECO:0000313" key="3">
    <source>
        <dbReference type="EMBL" id="SFN46094.1"/>
    </source>
</evidence>
<dbReference type="STRING" id="578942.SAMN05216289_12331"/>
<feature type="chain" id="PRO_5011470440" description="IPTL-CTERM protein sorting domain-containing protein" evidence="2">
    <location>
        <begin position="22"/>
        <end position="290"/>
    </location>
</feature>
<proteinExistence type="predicted"/>